<evidence type="ECO:0000313" key="2">
    <source>
        <dbReference type="Proteomes" id="UP001206788"/>
    </source>
</evidence>
<proteinExistence type="predicted"/>
<comment type="caution">
    <text evidence="1">The sequence shown here is derived from an EMBL/GenBank/DDBJ whole genome shotgun (WGS) entry which is preliminary data.</text>
</comment>
<protein>
    <submittedName>
        <fullName evidence="1">Uncharacterized protein</fullName>
    </submittedName>
</protein>
<sequence length="100" mass="11697">MNNSDLLTTAYSLAQKQFELPELPPQFDEEQAVKIIAKAVGELLDRDLEKLLQICYRIDLSEQRLKEILHESAPDLVAEDLARALWERQKQKAEIWKRYS</sequence>
<name>A0ABT2GAF3_9BACT</name>
<reference evidence="1 2" key="1">
    <citation type="submission" date="2022-08" db="EMBL/GenBank/DDBJ databases">
        <title>Algoriphagus sp. CAU 1643 isolated from mud.</title>
        <authorList>
            <person name="Kim W."/>
        </authorList>
    </citation>
    <scope>NUCLEOTIDE SEQUENCE [LARGE SCALE GENOMIC DNA]</scope>
    <source>
        <strain evidence="1 2">CAU 1643</strain>
    </source>
</reference>
<accession>A0ABT2GAF3</accession>
<gene>
    <name evidence="1" type="ORF">NY014_13325</name>
</gene>
<dbReference type="RefSeq" id="WP_259415080.1">
    <property type="nucleotide sequence ID" value="NZ_JANWGH010000003.1"/>
</dbReference>
<keyword evidence="2" id="KW-1185">Reference proteome</keyword>
<dbReference type="Proteomes" id="UP001206788">
    <property type="component" value="Unassembled WGS sequence"/>
</dbReference>
<evidence type="ECO:0000313" key="1">
    <source>
        <dbReference type="EMBL" id="MCS5491421.1"/>
    </source>
</evidence>
<organism evidence="1 2">
    <name type="scientific">Algoriphagus limi</name>
    <dbReference type="NCBI Taxonomy" id="2975273"/>
    <lineage>
        <taxon>Bacteria</taxon>
        <taxon>Pseudomonadati</taxon>
        <taxon>Bacteroidota</taxon>
        <taxon>Cytophagia</taxon>
        <taxon>Cytophagales</taxon>
        <taxon>Cyclobacteriaceae</taxon>
        <taxon>Algoriphagus</taxon>
    </lineage>
</organism>
<dbReference type="EMBL" id="JANWGH010000003">
    <property type="protein sequence ID" value="MCS5491421.1"/>
    <property type="molecule type" value="Genomic_DNA"/>
</dbReference>